<sequence>MGRRRYSGEDVRKVLVNHGPFYVDRIRGDHYILRWEPPADHDSSSRTVPVPDHDDLSTGTLRAIGEQAGMKDFQAFLDWLDRNS</sequence>
<proteinExistence type="predicted"/>
<evidence type="ECO:0000256" key="2">
    <source>
        <dbReference type="ARBA" id="ARBA00022722"/>
    </source>
</evidence>
<dbReference type="InterPro" id="IPR012933">
    <property type="entry name" value="HicA_mRNA_interferase"/>
</dbReference>
<dbReference type="RefSeq" id="WP_050048712.1">
    <property type="nucleotide sequence ID" value="NZ_CP008874.1"/>
</dbReference>
<dbReference type="InterPro" id="IPR038570">
    <property type="entry name" value="HicA_sf"/>
</dbReference>
<accession>A0A0F7PEJ4</accession>
<dbReference type="GeneID" id="26010862"/>
<keyword evidence="10" id="KW-1185">Reference proteome</keyword>
<evidence type="ECO:0000256" key="1">
    <source>
        <dbReference type="ARBA" id="ARBA00022649"/>
    </source>
</evidence>
<keyword evidence="6" id="KW-0346">Stress response</keyword>
<evidence type="ECO:0000313" key="10">
    <source>
        <dbReference type="Proteomes" id="UP000069906"/>
    </source>
</evidence>
<evidence type="ECO:0000256" key="5">
    <source>
        <dbReference type="ARBA" id="ARBA00022884"/>
    </source>
</evidence>
<evidence type="ECO:0000256" key="4">
    <source>
        <dbReference type="ARBA" id="ARBA00022801"/>
    </source>
</evidence>
<dbReference type="STRING" id="1604004.HLASA_1522"/>
<dbReference type="KEGG" id="hsf:HLASA_1522"/>
<dbReference type="Proteomes" id="UP000069906">
    <property type="component" value="Chromosome"/>
</dbReference>
<dbReference type="AlphaFoldDB" id="A0A0F7PEJ4"/>
<dbReference type="EMBL" id="CP011564">
    <property type="protein sequence ID" value="ALG82408.1"/>
    <property type="molecule type" value="Genomic_DNA"/>
</dbReference>
<dbReference type="GO" id="GO:0004519">
    <property type="term" value="F:endonuclease activity"/>
    <property type="evidence" value="ECO:0007669"/>
    <property type="project" value="UniProtKB-KW"/>
</dbReference>
<organism evidence="7 10">
    <name type="scientific">Halanaeroarchaeum sulfurireducens</name>
    <dbReference type="NCBI Taxonomy" id="1604004"/>
    <lineage>
        <taxon>Archaea</taxon>
        <taxon>Methanobacteriati</taxon>
        <taxon>Methanobacteriota</taxon>
        <taxon>Stenosarchaea group</taxon>
        <taxon>Halobacteria</taxon>
        <taxon>Halobacteriales</taxon>
        <taxon>Halobacteriaceae</taxon>
        <taxon>Halanaeroarchaeum</taxon>
    </lineage>
</organism>
<reference evidence="8 9" key="3">
    <citation type="journal article" date="2016" name="Stand. Genomic Sci.">
        <title>Complete genome sequence of 'Halanaeroarchaeum sulfurireducens' M27-SA2, a sulfur-reducing and acetate-oxidizing haloarchaeon from the deep-sea hypersaline anoxic lake Medee.</title>
        <authorList>
            <person name="Messina E."/>
            <person name="Sorokin D.Y."/>
            <person name="Kublanov I.V."/>
            <person name="Toshchakov S."/>
            <person name="Lopatina A."/>
            <person name="Arcadi E."/>
            <person name="Smedile F."/>
            <person name="La Spada G."/>
            <person name="La Cono V."/>
            <person name="Yakimov M.M."/>
        </authorList>
    </citation>
    <scope>NUCLEOTIDE SEQUENCE [LARGE SCALE GENOMIC DNA]</scope>
    <source>
        <strain evidence="8 9">M27-SA2</strain>
    </source>
</reference>
<dbReference type="OrthoDB" id="7619at2157"/>
<dbReference type="HOGENOM" id="CLU_164851_6_1_2"/>
<dbReference type="KEGG" id="hsu:HLASF_1535"/>
<evidence type="ECO:0008006" key="11">
    <source>
        <dbReference type="Google" id="ProtNLM"/>
    </source>
</evidence>
<gene>
    <name evidence="8" type="ORF">HLASA_1522</name>
    <name evidence="7" type="ORF">HLASF_1535</name>
</gene>
<name>A0A0F7PEJ4_9EURY</name>
<keyword evidence="3" id="KW-0255">Endonuclease</keyword>
<evidence type="ECO:0000313" key="9">
    <source>
        <dbReference type="Proteomes" id="UP000060390"/>
    </source>
</evidence>
<reference evidence="7 10" key="1">
    <citation type="journal article" date="2015" name="ISME J.">
        <title>Elemental sulfur and acetate can support life of a novel strictly anaerobic haloarchaeon.</title>
        <authorList>
            <person name="Sorokin D.Y."/>
            <person name="Kublanov I.V."/>
            <person name="Gavrilov S.N."/>
            <person name="Rojo D."/>
            <person name="Roman P."/>
            <person name="Golyshin P.N."/>
            <person name="Slepak V.Z."/>
            <person name="Smedile F."/>
            <person name="Ferrer M."/>
            <person name="Messina E."/>
            <person name="La Cono V."/>
            <person name="Yakimov M.M."/>
        </authorList>
    </citation>
    <scope>NUCLEOTIDE SEQUENCE [LARGE SCALE GENOMIC DNA]</scope>
    <source>
        <strain evidence="7 10">HSR2</strain>
    </source>
</reference>
<evidence type="ECO:0000313" key="8">
    <source>
        <dbReference type="EMBL" id="ALG82408.1"/>
    </source>
</evidence>
<keyword evidence="5" id="KW-0694">RNA-binding</keyword>
<dbReference type="GO" id="GO:0003729">
    <property type="term" value="F:mRNA binding"/>
    <property type="evidence" value="ECO:0007669"/>
    <property type="project" value="InterPro"/>
</dbReference>
<dbReference type="EMBL" id="CP008874">
    <property type="protein sequence ID" value="AKH98014.1"/>
    <property type="molecule type" value="Genomic_DNA"/>
</dbReference>
<keyword evidence="2" id="KW-0540">Nuclease</keyword>
<reference evidence="9" key="2">
    <citation type="submission" date="2015-05" db="EMBL/GenBank/DDBJ databases">
        <title>Complete genome sequence of Halanaeroarchaeum sulfurireducens type strain M27-SA2, a sulfate-reducer haloarchaeon from marine anoxic lake Medee.</title>
        <authorList>
            <person name="Messina E."/>
            <person name="Kublanov I.V."/>
            <person name="Toshchakov S."/>
            <person name="Arcadi E."/>
            <person name="La Spada G."/>
            <person name="La Cono V."/>
            <person name="Yakimov M.M."/>
        </authorList>
    </citation>
    <scope>NUCLEOTIDE SEQUENCE [LARGE SCALE GENOMIC DNA]</scope>
    <source>
        <strain evidence="9">M27-SA2</strain>
    </source>
</reference>
<evidence type="ECO:0000256" key="6">
    <source>
        <dbReference type="ARBA" id="ARBA00023016"/>
    </source>
</evidence>
<keyword evidence="4" id="KW-0378">Hydrolase</keyword>
<keyword evidence="1" id="KW-1277">Toxin-antitoxin system</keyword>
<dbReference type="Proteomes" id="UP000060390">
    <property type="component" value="Chromosome"/>
</dbReference>
<dbReference type="SUPFAM" id="SSF54786">
    <property type="entry name" value="YcfA/nrd intein domain"/>
    <property type="match status" value="1"/>
</dbReference>
<evidence type="ECO:0000256" key="3">
    <source>
        <dbReference type="ARBA" id="ARBA00022759"/>
    </source>
</evidence>
<dbReference type="Gene3D" id="3.30.920.30">
    <property type="entry name" value="Hypothetical protein"/>
    <property type="match status" value="1"/>
</dbReference>
<protein>
    <recommendedName>
        <fullName evidence="11">YcfA family protein</fullName>
    </recommendedName>
</protein>
<dbReference type="GO" id="GO:0016787">
    <property type="term" value="F:hydrolase activity"/>
    <property type="evidence" value="ECO:0007669"/>
    <property type="project" value="UniProtKB-KW"/>
</dbReference>
<dbReference type="Pfam" id="PF07927">
    <property type="entry name" value="HicA_toxin"/>
    <property type="match status" value="1"/>
</dbReference>
<evidence type="ECO:0000313" key="7">
    <source>
        <dbReference type="EMBL" id="AKH98014.1"/>
    </source>
</evidence>